<keyword evidence="8" id="KW-1185">Reference proteome</keyword>
<feature type="domain" description="TPX2 C-terminal" evidence="7">
    <location>
        <begin position="157"/>
        <end position="231"/>
    </location>
</feature>
<evidence type="ECO:0000256" key="2">
    <source>
        <dbReference type="ARBA" id="ARBA00005885"/>
    </source>
</evidence>
<dbReference type="InterPro" id="IPR009675">
    <property type="entry name" value="TPX2_fam"/>
</dbReference>
<organism evidence="8 9">
    <name type="scientific">Leptonychotes weddellii</name>
    <name type="common">Weddell seal</name>
    <name type="synonym">Otaria weddellii</name>
    <dbReference type="NCBI Taxonomy" id="9713"/>
    <lineage>
        <taxon>Eukaryota</taxon>
        <taxon>Metazoa</taxon>
        <taxon>Chordata</taxon>
        <taxon>Craniata</taxon>
        <taxon>Vertebrata</taxon>
        <taxon>Euteleostomi</taxon>
        <taxon>Mammalia</taxon>
        <taxon>Eutheria</taxon>
        <taxon>Laurasiatheria</taxon>
        <taxon>Carnivora</taxon>
        <taxon>Caniformia</taxon>
        <taxon>Pinnipedia</taxon>
        <taxon>Phocidae</taxon>
        <taxon>Monachinae</taxon>
        <taxon>Lobodontini</taxon>
        <taxon>Leptonychotes</taxon>
    </lineage>
</organism>
<dbReference type="InterPro" id="IPR027329">
    <property type="entry name" value="TPX2_C"/>
</dbReference>
<comment type="subcellular location">
    <subcellularLocation>
        <location evidence="1">Cytoplasm</location>
        <location evidence="1">Cytoskeleton</location>
    </subcellularLocation>
</comment>
<evidence type="ECO:0000313" key="8">
    <source>
        <dbReference type="Proteomes" id="UP000245341"/>
    </source>
</evidence>
<dbReference type="Proteomes" id="UP000245341">
    <property type="component" value="Unplaced"/>
</dbReference>
<evidence type="ECO:0000256" key="5">
    <source>
        <dbReference type="SAM" id="Coils"/>
    </source>
</evidence>
<dbReference type="AlphaFoldDB" id="A0A7F8PXV9"/>
<reference evidence="9" key="1">
    <citation type="submission" date="2025-08" db="UniProtKB">
        <authorList>
            <consortium name="RefSeq"/>
        </authorList>
    </citation>
    <scope>IDENTIFICATION</scope>
    <source>
        <tissue evidence="9">Liver</tissue>
    </source>
</reference>
<dbReference type="GO" id="GO:0060236">
    <property type="term" value="P:regulation of mitotic spindle organization"/>
    <property type="evidence" value="ECO:0007669"/>
    <property type="project" value="InterPro"/>
</dbReference>
<evidence type="ECO:0000256" key="3">
    <source>
        <dbReference type="ARBA" id="ARBA00022490"/>
    </source>
</evidence>
<evidence type="ECO:0000259" key="7">
    <source>
        <dbReference type="Pfam" id="PF06886"/>
    </source>
</evidence>
<dbReference type="PANTHER" id="PTHR14326:SF44">
    <property type="entry name" value="TARGETING PROTEIN FOR XKLP2"/>
    <property type="match status" value="1"/>
</dbReference>
<gene>
    <name evidence="9" type="primary">LOC102738828</name>
</gene>
<proteinExistence type="inferred from homology"/>
<protein>
    <submittedName>
        <fullName evidence="9">Targeting protein for Xklp2 isoform X2</fullName>
    </submittedName>
</protein>
<keyword evidence="4" id="KW-0206">Cytoskeleton</keyword>
<keyword evidence="5" id="KW-0175">Coiled coil</keyword>
<comment type="similarity">
    <text evidence="2">Belongs to the TPX2 family.</text>
</comment>
<evidence type="ECO:0000256" key="6">
    <source>
        <dbReference type="SAM" id="MobiDB-lite"/>
    </source>
</evidence>
<sequence>MPTKEDEEEEEPVVIRAQPVPHYGVPFKPQIPEARTVEICPFSFDSRDKERQLQKEKKIKELQKGEVPKFKALPLPHFDTINLPEKKVKNTTQIEPFCLETDRRGALKAQTWKHQLEEELKQQREAACFKARPNTVISQEPFVPKKEKKSVAVQEPFQLATEKRAKERQELEKRMAEVEAQKVQQLEEARHQEEEQQREELARLRKELVHKANPIRKYQGVEVKSSDQPLTVPVSPKFSTRFHC</sequence>
<dbReference type="GeneID" id="102738828"/>
<dbReference type="PANTHER" id="PTHR14326">
    <property type="entry name" value="TARGETING PROTEIN FOR XKLP2"/>
    <property type="match status" value="1"/>
</dbReference>
<feature type="region of interest" description="Disordered" evidence="6">
    <location>
        <begin position="223"/>
        <end position="244"/>
    </location>
</feature>
<dbReference type="RefSeq" id="XP_030873624.1">
    <property type="nucleotide sequence ID" value="XM_031017764.1"/>
</dbReference>
<evidence type="ECO:0000256" key="1">
    <source>
        <dbReference type="ARBA" id="ARBA00004245"/>
    </source>
</evidence>
<accession>A0A7F8PXV9</accession>
<evidence type="ECO:0000313" key="9">
    <source>
        <dbReference type="RefSeq" id="XP_030873624.1"/>
    </source>
</evidence>
<feature type="domain" description="TPX2 C-terminal" evidence="7">
    <location>
        <begin position="47"/>
        <end position="92"/>
    </location>
</feature>
<dbReference type="Pfam" id="PF06886">
    <property type="entry name" value="TPX2"/>
    <property type="match status" value="2"/>
</dbReference>
<keyword evidence="3" id="KW-0963">Cytoplasm</keyword>
<dbReference type="GO" id="GO:0005819">
    <property type="term" value="C:spindle"/>
    <property type="evidence" value="ECO:0007669"/>
    <property type="project" value="InterPro"/>
</dbReference>
<feature type="coiled-coil region" evidence="5">
    <location>
        <begin position="159"/>
        <end position="211"/>
    </location>
</feature>
<dbReference type="GO" id="GO:0005874">
    <property type="term" value="C:microtubule"/>
    <property type="evidence" value="ECO:0007669"/>
    <property type="project" value="InterPro"/>
</dbReference>
<evidence type="ECO:0000256" key="4">
    <source>
        <dbReference type="ARBA" id="ARBA00023212"/>
    </source>
</evidence>
<name>A0A7F8PXV9_LEPWE</name>